<gene>
    <name evidence="1" type="ORF">SAMN02745170_03415</name>
</gene>
<sequence>MKKLLAYKTIEQIEDVLKRGDEKCAKYLETIENAVKAIVLFPFRVEVKIIKIRLTLTDKYLEGKAKTCEAILKKLSYERKKVAKEQIEARKMLKDLRSKYNY</sequence>
<keyword evidence="2" id="KW-1185">Reference proteome</keyword>
<name>A0A1M6MFN7_9FIRM</name>
<accession>A0A1M6MFN7</accession>
<proteinExistence type="predicted"/>
<dbReference type="Proteomes" id="UP000322917">
    <property type="component" value="Unassembled WGS sequence"/>
</dbReference>
<dbReference type="RefSeq" id="WP_149736016.1">
    <property type="nucleotide sequence ID" value="NZ_FQZD01000041.1"/>
</dbReference>
<reference evidence="1 2" key="1">
    <citation type="submission" date="2016-11" db="EMBL/GenBank/DDBJ databases">
        <authorList>
            <person name="Varghese N."/>
            <person name="Submissions S."/>
        </authorList>
    </citation>
    <scope>NUCLEOTIDE SEQUENCE [LARGE SCALE GENOMIC DNA]</scope>
    <source>
        <strain evidence="1 2">DSM 15287</strain>
    </source>
</reference>
<evidence type="ECO:0000313" key="1">
    <source>
        <dbReference type="EMBL" id="SHJ82140.1"/>
    </source>
</evidence>
<protein>
    <submittedName>
        <fullName evidence="1">Uncharacterized protein</fullName>
    </submittedName>
</protein>
<dbReference type="EMBL" id="FQZD01000041">
    <property type="protein sequence ID" value="SHJ82140.1"/>
    <property type="molecule type" value="Genomic_DNA"/>
</dbReference>
<organism evidence="1 2">
    <name type="scientific">Propionispora hippei DSM 15287</name>
    <dbReference type="NCBI Taxonomy" id="1123003"/>
    <lineage>
        <taxon>Bacteria</taxon>
        <taxon>Bacillati</taxon>
        <taxon>Bacillota</taxon>
        <taxon>Negativicutes</taxon>
        <taxon>Selenomonadales</taxon>
        <taxon>Sporomusaceae</taxon>
        <taxon>Propionispora</taxon>
    </lineage>
</organism>
<dbReference type="AlphaFoldDB" id="A0A1M6MFN7"/>
<evidence type="ECO:0000313" key="2">
    <source>
        <dbReference type="Proteomes" id="UP000322917"/>
    </source>
</evidence>